<evidence type="ECO:0000313" key="2">
    <source>
        <dbReference type="Proteomes" id="UP001595952"/>
    </source>
</evidence>
<proteinExistence type="predicted"/>
<sequence length="305" mass="34365">MLREYAVDPNGVAALQRPVAFLDQFGRGTGRMITAHRAPQKWLREVLKQARENEQQGLLSRSQFARLEELVRDLTTSTDAIGDRFLPKGSRGRTFEGSLPWIEATLREHLRQAFDAVISDDSRAHFTPLDADSRQPGFQAVTALDVPQNEVAFESAVGPLLDPSTRLLLVDPYFDPREKRYQTLLPHLMRSHRHIQDVTIQLNAKGAKAPTLESLESNLRKLHLPAGVQIHVQRLRERAGAAKLHNRFLVTDVAGVIVDPGLDTSSSPGHTFTLNLIPDEQYHRLVQDYWDLVGFDVVDQMTFTP</sequence>
<accession>A0ABV9ICF4</accession>
<organism evidence="1 2">
    <name type="scientific">Deinococcus hohokamensis</name>
    <dbReference type="NCBI Taxonomy" id="309883"/>
    <lineage>
        <taxon>Bacteria</taxon>
        <taxon>Thermotogati</taxon>
        <taxon>Deinococcota</taxon>
        <taxon>Deinococci</taxon>
        <taxon>Deinococcales</taxon>
        <taxon>Deinococcaceae</taxon>
        <taxon>Deinococcus</taxon>
    </lineage>
</organism>
<reference evidence="2" key="1">
    <citation type="journal article" date="2019" name="Int. J. Syst. Evol. Microbiol.">
        <title>The Global Catalogue of Microorganisms (GCM) 10K type strain sequencing project: providing services to taxonomists for standard genome sequencing and annotation.</title>
        <authorList>
            <consortium name="The Broad Institute Genomics Platform"/>
            <consortium name="The Broad Institute Genome Sequencing Center for Infectious Disease"/>
            <person name="Wu L."/>
            <person name="Ma J."/>
        </authorList>
    </citation>
    <scope>NUCLEOTIDE SEQUENCE [LARGE SCALE GENOMIC DNA]</scope>
    <source>
        <strain evidence="2">CCUG 55995</strain>
    </source>
</reference>
<dbReference type="Proteomes" id="UP001595952">
    <property type="component" value="Unassembled WGS sequence"/>
</dbReference>
<comment type="caution">
    <text evidence="1">The sequence shown here is derived from an EMBL/GenBank/DDBJ whole genome shotgun (WGS) entry which is preliminary data.</text>
</comment>
<dbReference type="EMBL" id="JBHSEI010000012">
    <property type="protein sequence ID" value="MFC4640035.1"/>
    <property type="molecule type" value="Genomic_DNA"/>
</dbReference>
<gene>
    <name evidence="1" type="ORF">ACFO0D_17035</name>
</gene>
<protein>
    <submittedName>
        <fullName evidence="1">Uncharacterized protein</fullName>
    </submittedName>
</protein>
<keyword evidence="2" id="KW-1185">Reference proteome</keyword>
<evidence type="ECO:0000313" key="1">
    <source>
        <dbReference type="EMBL" id="MFC4640035.1"/>
    </source>
</evidence>
<name>A0ABV9ICF4_9DEIO</name>